<gene>
    <name evidence="1" type="ORF">DW839_18260</name>
</gene>
<reference evidence="1 2" key="1">
    <citation type="submission" date="2018-08" db="EMBL/GenBank/DDBJ databases">
        <title>A genome reference for cultivated species of the human gut microbiota.</title>
        <authorList>
            <person name="Zou Y."/>
            <person name="Xue W."/>
            <person name="Luo G."/>
        </authorList>
    </citation>
    <scope>NUCLEOTIDE SEQUENCE [LARGE SCALE GENOMIC DNA]</scope>
    <source>
        <strain evidence="1 2">AM35-14</strain>
    </source>
</reference>
<evidence type="ECO:0000313" key="2">
    <source>
        <dbReference type="Proteomes" id="UP000283975"/>
    </source>
</evidence>
<sequence length="63" mass="7513">MIEIDMWYGDSHKEADYIDVTFYPNGAEYRGNMYRDGKIIGDYVCNDSVELENTFDQLEFNWD</sequence>
<comment type="caution">
    <text evidence="1">The sequence shown here is derived from an EMBL/GenBank/DDBJ whole genome shotgun (WGS) entry which is preliminary data.</text>
</comment>
<evidence type="ECO:0000313" key="1">
    <source>
        <dbReference type="EMBL" id="RHC54643.1"/>
    </source>
</evidence>
<proteinExistence type="predicted"/>
<dbReference type="AlphaFoldDB" id="A0A414ASW9"/>
<name>A0A414ASW9_9FIRM</name>
<organism evidence="1 2">
    <name type="scientific">Enterocloster bolteae</name>
    <dbReference type="NCBI Taxonomy" id="208479"/>
    <lineage>
        <taxon>Bacteria</taxon>
        <taxon>Bacillati</taxon>
        <taxon>Bacillota</taxon>
        <taxon>Clostridia</taxon>
        <taxon>Lachnospirales</taxon>
        <taxon>Lachnospiraceae</taxon>
        <taxon>Enterocloster</taxon>
    </lineage>
</organism>
<accession>A0A414ASW9</accession>
<protein>
    <submittedName>
        <fullName evidence="1">Uncharacterized protein</fullName>
    </submittedName>
</protein>
<dbReference type="Proteomes" id="UP000283975">
    <property type="component" value="Unassembled WGS sequence"/>
</dbReference>
<dbReference type="EMBL" id="QSHZ01000020">
    <property type="protein sequence ID" value="RHC54643.1"/>
    <property type="molecule type" value="Genomic_DNA"/>
</dbReference>